<feature type="domain" description="RH2" evidence="7">
    <location>
        <begin position="204"/>
        <end position="292"/>
    </location>
</feature>
<dbReference type="PANTHER" id="PTHR21502">
    <property type="entry name" value="ZINC FINGER PROTEIN DZIP1"/>
    <property type="match status" value="1"/>
</dbReference>
<keyword evidence="3 4" id="KW-0175">Coiled coil</keyword>
<dbReference type="InterPro" id="IPR034743">
    <property type="entry name" value="RH1"/>
</dbReference>
<name>A0A670Z4R2_PSETE</name>
<keyword evidence="2" id="KW-0653">Protein transport</keyword>
<evidence type="ECO:0000259" key="6">
    <source>
        <dbReference type="PROSITE" id="PS51776"/>
    </source>
</evidence>
<evidence type="ECO:0000256" key="5">
    <source>
        <dbReference type="SAM" id="MobiDB-lite"/>
    </source>
</evidence>
<dbReference type="OMA" id="HSCGPRV"/>
<gene>
    <name evidence="8" type="primary">RILP</name>
</gene>
<dbReference type="InterPro" id="IPR034744">
    <property type="entry name" value="RH2"/>
</dbReference>
<dbReference type="GO" id="GO:0015031">
    <property type="term" value="P:protein transport"/>
    <property type="evidence" value="ECO:0007669"/>
    <property type="project" value="UniProtKB-KW"/>
</dbReference>
<protein>
    <submittedName>
        <fullName evidence="8">Rab interacting lysosomal protein</fullName>
    </submittedName>
</protein>
<dbReference type="GO" id="GO:0045022">
    <property type="term" value="P:early endosome to late endosome transport"/>
    <property type="evidence" value="ECO:0007669"/>
    <property type="project" value="TreeGrafter"/>
</dbReference>
<dbReference type="GO" id="GO:0060271">
    <property type="term" value="P:cilium assembly"/>
    <property type="evidence" value="ECO:0007669"/>
    <property type="project" value="TreeGrafter"/>
</dbReference>
<organism evidence="8 9">
    <name type="scientific">Pseudonaja textilis</name>
    <name type="common">Eastern brown snake</name>
    <dbReference type="NCBI Taxonomy" id="8673"/>
    <lineage>
        <taxon>Eukaryota</taxon>
        <taxon>Metazoa</taxon>
        <taxon>Chordata</taxon>
        <taxon>Craniata</taxon>
        <taxon>Vertebrata</taxon>
        <taxon>Euteleostomi</taxon>
        <taxon>Lepidosauria</taxon>
        <taxon>Squamata</taxon>
        <taxon>Bifurcata</taxon>
        <taxon>Unidentata</taxon>
        <taxon>Episquamata</taxon>
        <taxon>Toxicofera</taxon>
        <taxon>Serpentes</taxon>
        <taxon>Colubroidea</taxon>
        <taxon>Elapidae</taxon>
        <taxon>Hydrophiinae</taxon>
        <taxon>Pseudonaja</taxon>
    </lineage>
</organism>
<dbReference type="Proteomes" id="UP000472273">
    <property type="component" value="Unplaced"/>
</dbReference>
<accession>A0A670Z4R2</accession>
<dbReference type="AlphaFoldDB" id="A0A670Z4R2"/>
<dbReference type="Ensembl" id="ENSPTXT00000017308.1">
    <property type="protein sequence ID" value="ENSPTXP00000016793.1"/>
    <property type="gene ID" value="ENSPTXG00000011586.1"/>
</dbReference>
<dbReference type="GO" id="GO:0031267">
    <property type="term" value="F:small GTPase binding"/>
    <property type="evidence" value="ECO:0007669"/>
    <property type="project" value="TreeGrafter"/>
</dbReference>
<dbReference type="PROSITE" id="PS51777">
    <property type="entry name" value="RH2"/>
    <property type="match status" value="1"/>
</dbReference>
<dbReference type="GO" id="GO:0046983">
    <property type="term" value="F:protein dimerization activity"/>
    <property type="evidence" value="ECO:0007669"/>
    <property type="project" value="InterPro"/>
</dbReference>
<evidence type="ECO:0000256" key="4">
    <source>
        <dbReference type="SAM" id="Coils"/>
    </source>
</evidence>
<dbReference type="Pfam" id="PF11461">
    <property type="entry name" value="RILP"/>
    <property type="match status" value="1"/>
</dbReference>
<feature type="domain" description="RH1" evidence="6">
    <location>
        <begin position="2"/>
        <end position="88"/>
    </location>
</feature>
<dbReference type="GO" id="GO:0036064">
    <property type="term" value="C:ciliary basal body"/>
    <property type="evidence" value="ECO:0007669"/>
    <property type="project" value="TreeGrafter"/>
</dbReference>
<evidence type="ECO:0000313" key="8">
    <source>
        <dbReference type="Ensembl" id="ENSPTXP00000016793.1"/>
    </source>
</evidence>
<dbReference type="Gene3D" id="1.20.58.1770">
    <property type="match status" value="1"/>
</dbReference>
<dbReference type="GO" id="GO:0051959">
    <property type="term" value="F:dynein light intermediate chain binding"/>
    <property type="evidence" value="ECO:0007669"/>
    <property type="project" value="TreeGrafter"/>
</dbReference>
<evidence type="ECO:0000256" key="2">
    <source>
        <dbReference type="ARBA" id="ARBA00022927"/>
    </source>
</evidence>
<reference evidence="8" key="2">
    <citation type="submission" date="2025-09" db="UniProtKB">
        <authorList>
            <consortium name="Ensembl"/>
        </authorList>
    </citation>
    <scope>IDENTIFICATION</scope>
</reference>
<dbReference type="GeneTree" id="ENSGT00940000161117"/>
<reference evidence="8" key="1">
    <citation type="submission" date="2025-08" db="UniProtKB">
        <authorList>
            <consortium name="Ensembl"/>
        </authorList>
    </citation>
    <scope>IDENTIFICATION</scope>
</reference>
<sequence length="310" mass="34767">CIPERSLSAVIGRMEAAYVYRLAAALGSELQRLSDRFGAAALAGLVPQVVRLLELLETLAADGRPVRFFPWQVAEQQLAEARERERRLQNGPGHRERVLMLQLKEVVDRQRDKIRAQDHEIQRKAWDTEALQEQLNRFMTMNENLRRKLAVVQAQLRSALERKGEAEALWEAAEPARTGTPTVRGAEQGDGGGAAAPPEHSPDQRTFSKEELQQILQERNELKTSLFLVEEELAYYQRSLLNGERVPALLLHAVKSAIRKQRKKIWVSPLPPSLPSFPLSLFPSHSLPLFPLPPSPPSPLLSPSLSSPSL</sequence>
<dbReference type="PROSITE" id="PS51776">
    <property type="entry name" value="RH1"/>
    <property type="match status" value="1"/>
</dbReference>
<evidence type="ECO:0000256" key="1">
    <source>
        <dbReference type="ARBA" id="ARBA00022448"/>
    </source>
</evidence>
<feature type="region of interest" description="Disordered" evidence="5">
    <location>
        <begin position="173"/>
        <end position="206"/>
    </location>
</feature>
<dbReference type="InterPro" id="IPR021563">
    <property type="entry name" value="RILP_dimer"/>
</dbReference>
<dbReference type="SUPFAM" id="SSF161256">
    <property type="entry name" value="RILP dimerisation region"/>
    <property type="match status" value="1"/>
</dbReference>
<dbReference type="Pfam" id="PF09744">
    <property type="entry name" value="RH1"/>
    <property type="match status" value="1"/>
</dbReference>
<feature type="coiled-coil region" evidence="4">
    <location>
        <begin position="128"/>
        <end position="162"/>
    </location>
</feature>
<dbReference type="InterPro" id="IPR051241">
    <property type="entry name" value="DZIP_RILPL"/>
</dbReference>
<proteinExistence type="predicted"/>
<evidence type="ECO:0000256" key="3">
    <source>
        <dbReference type="ARBA" id="ARBA00023054"/>
    </source>
</evidence>
<keyword evidence="1" id="KW-0813">Transport</keyword>
<evidence type="ECO:0000259" key="7">
    <source>
        <dbReference type="PROSITE" id="PS51777"/>
    </source>
</evidence>
<dbReference type="Gene3D" id="6.10.230.10">
    <property type="match status" value="1"/>
</dbReference>
<dbReference type="GO" id="GO:0005764">
    <property type="term" value="C:lysosome"/>
    <property type="evidence" value="ECO:0007669"/>
    <property type="project" value="TreeGrafter"/>
</dbReference>
<evidence type="ECO:0000313" key="9">
    <source>
        <dbReference type="Proteomes" id="UP000472273"/>
    </source>
</evidence>
<keyword evidence="9" id="KW-1185">Reference proteome</keyword>
<dbReference type="PANTHER" id="PTHR21502:SF7">
    <property type="entry name" value="RAB-INTERACTING LYSOSOMAL PROTEIN"/>
    <property type="match status" value="1"/>
</dbReference>